<accession>A0A075WH80</accession>
<evidence type="ECO:0000256" key="1">
    <source>
        <dbReference type="ARBA" id="ARBA00006615"/>
    </source>
</evidence>
<protein>
    <recommendedName>
        <fullName evidence="3">Antitoxin</fullName>
    </recommendedName>
</protein>
<dbReference type="HOGENOM" id="CLU_200885_0_0_2"/>
<comment type="function">
    <text evidence="3">Antitoxin component of a type II toxin-antitoxin (TA) system.</text>
</comment>
<dbReference type="AlphaFoldDB" id="A0A075WH80"/>
<comment type="similarity">
    <text evidence="1 3">Belongs to the UPF0165 family.</text>
</comment>
<gene>
    <name evidence="4" type="ORF">AFULGI_00016850</name>
</gene>
<evidence type="ECO:0000256" key="2">
    <source>
        <dbReference type="ARBA" id="ARBA00022649"/>
    </source>
</evidence>
<dbReference type="SUPFAM" id="SSF141694">
    <property type="entry name" value="AF2212/PG0164-like"/>
    <property type="match status" value="1"/>
</dbReference>
<sequence>MGKVIEAVYENGVFKPLKKVDLKEGTKVRLEIAEGLADVIERYSRKVERDVLKEFLEERR</sequence>
<proteinExistence type="inferred from homology"/>
<keyword evidence="2 3" id="KW-1277">Toxin-antitoxin system</keyword>
<reference evidence="4 5" key="1">
    <citation type="submission" date="2013-07" db="EMBL/GenBank/DDBJ databases">
        <title>Genome of Archaeoglobus fulgidus.</title>
        <authorList>
            <person name="Fiebig A."/>
            <person name="Birkeland N.-K."/>
        </authorList>
    </citation>
    <scope>NUCLEOTIDE SEQUENCE [LARGE SCALE GENOMIC DNA]</scope>
    <source>
        <strain evidence="4 5">DSM 8774</strain>
    </source>
</reference>
<organism evidence="4 5">
    <name type="scientific">Archaeoglobus fulgidus DSM 8774</name>
    <dbReference type="NCBI Taxonomy" id="1344584"/>
    <lineage>
        <taxon>Archaea</taxon>
        <taxon>Methanobacteriati</taxon>
        <taxon>Methanobacteriota</taxon>
        <taxon>Archaeoglobi</taxon>
        <taxon>Archaeoglobales</taxon>
        <taxon>Archaeoglobaceae</taxon>
        <taxon>Archaeoglobus</taxon>
    </lineage>
</organism>
<dbReference type="GeneID" id="24795185"/>
<dbReference type="InterPro" id="IPR008203">
    <property type="entry name" value="AF2212-like"/>
</dbReference>
<evidence type="ECO:0000256" key="3">
    <source>
        <dbReference type="RuleBase" id="RU368051"/>
    </source>
</evidence>
<dbReference type="InterPro" id="IPR024069">
    <property type="entry name" value="AF2212-like_dom_sf"/>
</dbReference>
<dbReference type="Pfam" id="PF01954">
    <property type="entry name" value="AF2212-like"/>
    <property type="match status" value="1"/>
</dbReference>
<name>A0A075WH80_ARCFL</name>
<evidence type="ECO:0000313" key="5">
    <source>
        <dbReference type="Proteomes" id="UP000028501"/>
    </source>
</evidence>
<evidence type="ECO:0000313" key="4">
    <source>
        <dbReference type="EMBL" id="AIG98444.1"/>
    </source>
</evidence>
<dbReference type="RefSeq" id="WP_048095831.1">
    <property type="nucleotide sequence ID" value="NZ_CP006577.1"/>
</dbReference>
<dbReference type="Gene3D" id="4.10.1150.10">
    <property type="entry name" value="AF2212/PG0164-like"/>
    <property type="match status" value="1"/>
</dbReference>
<dbReference type="EMBL" id="CP006577">
    <property type="protein sequence ID" value="AIG98444.1"/>
    <property type="molecule type" value="Genomic_DNA"/>
</dbReference>
<dbReference type="Proteomes" id="UP000028501">
    <property type="component" value="Chromosome"/>
</dbReference>
<dbReference type="KEGG" id="afg:AFULGI_00016850"/>